<dbReference type="Proteomes" id="UP000596004">
    <property type="component" value="Chromosome"/>
</dbReference>
<accession>A0A7T9DJE7</accession>
<evidence type="ECO:0000256" key="1">
    <source>
        <dbReference type="SAM" id="Phobius"/>
    </source>
</evidence>
<gene>
    <name evidence="2" type="ORF">IPJ89_04550</name>
</gene>
<dbReference type="AlphaFoldDB" id="A0A7T9DJE7"/>
<organism evidence="2">
    <name type="scientific">Candidatus Iainarchaeum sp</name>
    <dbReference type="NCBI Taxonomy" id="3101447"/>
    <lineage>
        <taxon>Archaea</taxon>
        <taxon>Candidatus Iainarchaeota</taxon>
        <taxon>Candidatus Iainarchaeia</taxon>
        <taxon>Candidatus Iainarchaeales</taxon>
        <taxon>Candidatus Iainarchaeaceae</taxon>
        <taxon>Candidatus Iainarchaeum</taxon>
    </lineage>
</organism>
<dbReference type="EMBL" id="CP064981">
    <property type="protein sequence ID" value="QQR92397.1"/>
    <property type="molecule type" value="Genomic_DNA"/>
</dbReference>
<keyword evidence="1" id="KW-0472">Membrane</keyword>
<reference evidence="2" key="1">
    <citation type="submission" date="2020-11" db="EMBL/GenBank/DDBJ databases">
        <title>Connecting structure to function with the recovery of over 1000 high-quality activated sludge metagenome-assembled genomes encoding full-length rRNA genes using long-read sequencing.</title>
        <authorList>
            <person name="Singleton C.M."/>
            <person name="Petriglieri F."/>
            <person name="Kristensen J.M."/>
            <person name="Kirkegaard R.H."/>
            <person name="Michaelsen T.Y."/>
            <person name="Andersen M.H."/>
            <person name="Karst S.M."/>
            <person name="Dueholm M.S."/>
            <person name="Nielsen P.H."/>
            <person name="Albertsen M."/>
        </authorList>
    </citation>
    <scope>NUCLEOTIDE SEQUENCE</scope>
    <source>
        <strain evidence="2">Fred_18-Q3-R57-64_BAT3C.431</strain>
    </source>
</reference>
<sequence>MVKFTQSAPQGQGPSSAIGVQRFFDQQQGGPQLTPTMVFGAAIALIVIILAIKISGIMGV</sequence>
<keyword evidence="1" id="KW-0812">Transmembrane</keyword>
<proteinExistence type="predicted"/>
<name>A0A7T9DJE7_9ARCH</name>
<feature type="transmembrane region" description="Helical" evidence="1">
    <location>
        <begin position="33"/>
        <end position="52"/>
    </location>
</feature>
<keyword evidence="1" id="KW-1133">Transmembrane helix</keyword>
<evidence type="ECO:0000313" key="2">
    <source>
        <dbReference type="EMBL" id="QQR92397.1"/>
    </source>
</evidence>
<protein>
    <submittedName>
        <fullName evidence="2">Preprotein translocase subunit Sec61beta</fullName>
    </submittedName>
</protein>